<evidence type="ECO:0000313" key="1">
    <source>
        <dbReference type="EMBL" id="MBB5234471.1"/>
    </source>
</evidence>
<sequence length="153" mass="16833">MSFEVEGDLRALIQDVQTLPEQLTTGLNHAWADEASRRLREYVGGGPVTSYLRMRSGAARDSVQATWNAQGASLSVSGPGMNFLEEGGTIRPRKGKYLTFRIREPWDGEQATGPWIRARQVKIPARHMVRDAAVQALDTLGDHLDFILGGLTA</sequence>
<dbReference type="EMBL" id="JACHFN010000006">
    <property type="protein sequence ID" value="MBB5234471.1"/>
    <property type="molecule type" value="Genomic_DNA"/>
</dbReference>
<dbReference type="RefSeq" id="WP_184028317.1">
    <property type="nucleotide sequence ID" value="NZ_JACHFN010000006.1"/>
</dbReference>
<keyword evidence="2" id="KW-1185">Reference proteome</keyword>
<accession>A0A7W8LQ56</accession>
<evidence type="ECO:0000313" key="2">
    <source>
        <dbReference type="Proteomes" id="UP000525389"/>
    </source>
</evidence>
<reference evidence="1 2" key="1">
    <citation type="submission" date="2020-08" db="EMBL/GenBank/DDBJ databases">
        <title>Genomic Encyclopedia of Type Strains, Phase IV (KMG-IV): sequencing the most valuable type-strain genomes for metagenomic binning, comparative biology and taxonomic classification.</title>
        <authorList>
            <person name="Goeker M."/>
        </authorList>
    </citation>
    <scope>NUCLEOTIDE SEQUENCE [LARGE SCALE GENOMIC DNA]</scope>
    <source>
        <strain evidence="1 2">DSM 101791</strain>
    </source>
</reference>
<proteinExistence type="predicted"/>
<gene>
    <name evidence="1" type="ORF">HNQ09_001909</name>
</gene>
<comment type="caution">
    <text evidence="1">The sequence shown here is derived from an EMBL/GenBank/DDBJ whole genome shotgun (WGS) entry which is preliminary data.</text>
</comment>
<organism evidence="1 2">
    <name type="scientific">Deinococcus budaensis</name>
    <dbReference type="NCBI Taxonomy" id="1665626"/>
    <lineage>
        <taxon>Bacteria</taxon>
        <taxon>Thermotogati</taxon>
        <taxon>Deinococcota</taxon>
        <taxon>Deinococci</taxon>
        <taxon>Deinococcales</taxon>
        <taxon>Deinococcaceae</taxon>
        <taxon>Deinococcus</taxon>
    </lineage>
</organism>
<protein>
    <submittedName>
        <fullName evidence="1">Uncharacterized protein</fullName>
    </submittedName>
</protein>
<dbReference type="Proteomes" id="UP000525389">
    <property type="component" value="Unassembled WGS sequence"/>
</dbReference>
<name>A0A7W8LQ56_9DEIO</name>
<dbReference type="AlphaFoldDB" id="A0A7W8LQ56"/>